<name>A0A026WAK7_OOCBI</name>
<dbReference type="InterPro" id="IPR035901">
    <property type="entry name" value="GIY-YIG_endonuc_sf"/>
</dbReference>
<keyword evidence="3" id="KW-1185">Reference proteome</keyword>
<protein>
    <recommendedName>
        <fullName evidence="1">GIY-YIG domain-containing protein</fullName>
    </recommendedName>
</protein>
<dbReference type="OrthoDB" id="7698743at2759"/>
<feature type="domain" description="GIY-YIG" evidence="1">
    <location>
        <begin position="67"/>
        <end position="157"/>
    </location>
</feature>
<reference evidence="2 3" key="1">
    <citation type="journal article" date="2014" name="Curr. Biol.">
        <title>The genome of the clonal raider ant Cerapachys biroi.</title>
        <authorList>
            <person name="Oxley P.R."/>
            <person name="Ji L."/>
            <person name="Fetter-Pruneda I."/>
            <person name="McKenzie S.K."/>
            <person name="Li C."/>
            <person name="Hu H."/>
            <person name="Zhang G."/>
            <person name="Kronauer D.J."/>
        </authorList>
    </citation>
    <scope>NUCLEOTIDE SEQUENCE [LARGE SCALE GENOMIC DNA]</scope>
</reference>
<dbReference type="SUPFAM" id="SSF82771">
    <property type="entry name" value="GIY-YIG endonuclease"/>
    <property type="match status" value="1"/>
</dbReference>
<accession>A0A026WAK7</accession>
<dbReference type="OMA" id="NIVINCN"/>
<evidence type="ECO:0000259" key="1">
    <source>
        <dbReference type="PROSITE" id="PS50164"/>
    </source>
</evidence>
<sequence length="175" mass="20621">MKLYKCKSAIFNIVINCNRVVIPYIKDLDVNLKRIFKNGNFDCVFSVRNKLNCIISLGKDVLMKSINMGVVYKINCVNCDACYIGQTKRQLGKRINEHKVDIRKHEGCRSVVSEHRLVNDHDFDWQNTFILHHESHRRKREVAEMYYIKSHTDTINIQRDTESFPVVYESVLNRI</sequence>
<dbReference type="Gene3D" id="3.40.1440.10">
    <property type="entry name" value="GIY-YIG endonuclease"/>
    <property type="match status" value="1"/>
</dbReference>
<gene>
    <name evidence="2" type="ORF">X777_09201</name>
</gene>
<dbReference type="PROSITE" id="PS50164">
    <property type="entry name" value="GIY_YIG"/>
    <property type="match status" value="1"/>
</dbReference>
<dbReference type="InterPro" id="IPR000305">
    <property type="entry name" value="GIY-YIG_endonuc"/>
</dbReference>
<proteinExistence type="predicted"/>
<dbReference type="CDD" id="cd10442">
    <property type="entry name" value="GIY-YIG_PLEs"/>
    <property type="match status" value="1"/>
</dbReference>
<dbReference type="AlphaFoldDB" id="A0A026WAK7"/>
<dbReference type="EMBL" id="KK107354">
    <property type="protein sequence ID" value="EZA52064.1"/>
    <property type="molecule type" value="Genomic_DNA"/>
</dbReference>
<dbReference type="Proteomes" id="UP000053097">
    <property type="component" value="Unassembled WGS sequence"/>
</dbReference>
<evidence type="ECO:0000313" key="2">
    <source>
        <dbReference type="EMBL" id="EZA52064.1"/>
    </source>
</evidence>
<dbReference type="Pfam" id="PF01541">
    <property type="entry name" value="GIY-YIG"/>
    <property type="match status" value="1"/>
</dbReference>
<evidence type="ECO:0000313" key="3">
    <source>
        <dbReference type="Proteomes" id="UP000053097"/>
    </source>
</evidence>
<organism evidence="2 3">
    <name type="scientific">Ooceraea biroi</name>
    <name type="common">Clonal raider ant</name>
    <name type="synonym">Cerapachys biroi</name>
    <dbReference type="NCBI Taxonomy" id="2015173"/>
    <lineage>
        <taxon>Eukaryota</taxon>
        <taxon>Metazoa</taxon>
        <taxon>Ecdysozoa</taxon>
        <taxon>Arthropoda</taxon>
        <taxon>Hexapoda</taxon>
        <taxon>Insecta</taxon>
        <taxon>Pterygota</taxon>
        <taxon>Neoptera</taxon>
        <taxon>Endopterygota</taxon>
        <taxon>Hymenoptera</taxon>
        <taxon>Apocrita</taxon>
        <taxon>Aculeata</taxon>
        <taxon>Formicoidea</taxon>
        <taxon>Formicidae</taxon>
        <taxon>Dorylinae</taxon>
        <taxon>Ooceraea</taxon>
    </lineage>
</organism>